<reference evidence="1" key="1">
    <citation type="submission" date="2015-06" db="UniProtKB">
        <authorList>
            <consortium name="EnsemblPlants"/>
        </authorList>
    </citation>
    <scope>IDENTIFICATION</scope>
</reference>
<dbReference type="HOGENOM" id="CLU_476008_0_0_1"/>
<evidence type="ECO:0000313" key="1">
    <source>
        <dbReference type="EnsemblPlants" id="OB0070G10010.1"/>
    </source>
</evidence>
<dbReference type="EnsemblPlants" id="OB0070G10010.1">
    <property type="protein sequence ID" value="OB0070G10010.1"/>
    <property type="gene ID" value="OB0070G10010"/>
</dbReference>
<accession>J3KUN6</accession>
<dbReference type="Gramene" id="OB0070G10010.1">
    <property type="protein sequence ID" value="OB0070G10010.1"/>
    <property type="gene ID" value="OB0070G10010"/>
</dbReference>
<sequence length="573" mass="62700">MPHKIGHILEHGCPLKALPTGLSNQGYLPRYSGPDRSRRTLGVRGSWGLLGLVDGWASLSSKARAEVDPIKTALHMSYFLDQSTSPAGDVRTTPASAPCSVREPSKCIIQCVAWSGDIGPPVPSGALWPPEGFGASEASWVPKGPLASAWPEGILYLLRPRLIFCEAGSRAIAGRHAPRAGFYRVQSRRASCPFRACVASLKVQGCTNYVWCRRYVYEKWFSFFGGHKGGWARGSETIKSLRQIEEQDLLVARFDDKVIDICLNIASYLGPVVLPLRAREGHAEQVKIDLSDDSEDIAKIERYIEKSVKLMKGIEARLKAKSEALRSLDPQLGNMDALHQDGALKELKKANTRLQAECAKLLAMKVVVEAERSQLLASKAVLEAECAPLKKAKETAIVKLVEAQTRVKSVLEAAEAKTHEVELARDRLVTVTLNVLGATPLLAQGSSSVSIDGECLYFVHEEEGRLSRSPTDGGVYSVENPGFDSSKDHVVSSFDLPVALRVCYGGVADLDPVLLAKILEDSRDELPTIVRDDTVRNAEAVDIVLYGVSRMRRVDCGDRFCFYPLSEFVVGDE</sequence>
<dbReference type="AlphaFoldDB" id="J3KUN6"/>
<protein>
    <submittedName>
        <fullName evidence="1">Uncharacterized protein</fullName>
    </submittedName>
</protein>
<name>J3KUN6_ORYBR</name>
<dbReference type="Proteomes" id="UP000006038">
    <property type="component" value="Unassembled WGS sequence"/>
</dbReference>
<keyword evidence="2" id="KW-1185">Reference proteome</keyword>
<organism evidence="1">
    <name type="scientific">Oryza brachyantha</name>
    <name type="common">malo sina</name>
    <dbReference type="NCBI Taxonomy" id="4533"/>
    <lineage>
        <taxon>Eukaryota</taxon>
        <taxon>Viridiplantae</taxon>
        <taxon>Streptophyta</taxon>
        <taxon>Embryophyta</taxon>
        <taxon>Tracheophyta</taxon>
        <taxon>Spermatophyta</taxon>
        <taxon>Magnoliopsida</taxon>
        <taxon>Liliopsida</taxon>
        <taxon>Poales</taxon>
        <taxon>Poaceae</taxon>
        <taxon>BOP clade</taxon>
        <taxon>Oryzoideae</taxon>
        <taxon>Oryzeae</taxon>
        <taxon>Oryzinae</taxon>
        <taxon>Oryza</taxon>
    </lineage>
</organism>
<proteinExistence type="predicted"/>
<evidence type="ECO:0000313" key="2">
    <source>
        <dbReference type="Proteomes" id="UP000006038"/>
    </source>
</evidence>